<protein>
    <recommendedName>
        <fullName evidence="4">DUF4374 domain-containing protein</fullName>
    </recommendedName>
</protein>
<sequence length="418" mass="47084">MKKLTFNGIAAAFLATFLLFSCSSDDNTQEPTPPVNPDELPKDELWVIFNGTEKWAGGIYALGDAKSRVMDLSAIPFYQLGYSAGGRVVDNVLYKKDGALASEVGLSKYKMDGNKFAADGFISTPNNTYETNYLVVNATEGYYWDSAAGGLKVQKFNPQTMQRIGEVDFSSLSDGSSYEAAGQLILAKRDNKLYVDIQHGTRSTAWQVKPNVEKVEIAVFDLTTNKIEGVTSYEGATNLGLFADHVLWSLDEVTQDLYVIAVGDMTVQKPESKILRIKRGEIKFDPTFELKISDYQYPSDFNRIFAHNNKVYTTISSRPTSYYGGGQHGVSYRKDIWYWNEIDVHTKKATRLEMLPDNFYSYQNPFYHNGNIYFISNNSEENFAGAYQYNPKTGEVKETFRLKGSGRLMGFHIMDKNK</sequence>
<evidence type="ECO:0000313" key="2">
    <source>
        <dbReference type="EMBL" id="STZ69724.1"/>
    </source>
</evidence>
<feature type="chain" id="PRO_5017078218" description="DUF4374 domain-containing protein" evidence="1">
    <location>
        <begin position="27"/>
        <end position="418"/>
    </location>
</feature>
<dbReference type="RefSeq" id="WP_115092384.1">
    <property type="nucleotide sequence ID" value="NZ_CP068107.1"/>
</dbReference>
<dbReference type="Proteomes" id="UP000255024">
    <property type="component" value="Unassembled WGS sequence"/>
</dbReference>
<reference evidence="2 3" key="1">
    <citation type="submission" date="2018-06" db="EMBL/GenBank/DDBJ databases">
        <authorList>
            <consortium name="Pathogen Informatics"/>
            <person name="Doyle S."/>
        </authorList>
    </citation>
    <scope>NUCLEOTIDE SEQUENCE [LARGE SCALE GENOMIC DNA]</scope>
    <source>
        <strain evidence="2 3">NCTC11179</strain>
    </source>
</reference>
<evidence type="ECO:0008006" key="4">
    <source>
        <dbReference type="Google" id="ProtNLM"/>
    </source>
</evidence>
<keyword evidence="1" id="KW-0732">Signal</keyword>
<dbReference type="AlphaFoldDB" id="A0A378U536"/>
<proteinExistence type="predicted"/>
<keyword evidence="3" id="KW-1185">Reference proteome</keyword>
<feature type="signal peptide" evidence="1">
    <location>
        <begin position="1"/>
        <end position="26"/>
    </location>
</feature>
<name>A0A378U536_MYROD</name>
<dbReference type="EMBL" id="UGQL01000002">
    <property type="protein sequence ID" value="STZ69724.1"/>
    <property type="molecule type" value="Genomic_DNA"/>
</dbReference>
<gene>
    <name evidence="2" type="ORF">NCTC11179_03238</name>
</gene>
<organism evidence="2 3">
    <name type="scientific">Myroides odoratus</name>
    <name type="common">Flavobacterium odoratum</name>
    <dbReference type="NCBI Taxonomy" id="256"/>
    <lineage>
        <taxon>Bacteria</taxon>
        <taxon>Pseudomonadati</taxon>
        <taxon>Bacteroidota</taxon>
        <taxon>Flavobacteriia</taxon>
        <taxon>Flavobacteriales</taxon>
        <taxon>Flavobacteriaceae</taxon>
        <taxon>Myroides</taxon>
    </lineage>
</organism>
<accession>A0A378U536</accession>
<evidence type="ECO:0000313" key="3">
    <source>
        <dbReference type="Proteomes" id="UP000255024"/>
    </source>
</evidence>
<evidence type="ECO:0000256" key="1">
    <source>
        <dbReference type="SAM" id="SignalP"/>
    </source>
</evidence>
<dbReference type="PROSITE" id="PS51257">
    <property type="entry name" value="PROKAR_LIPOPROTEIN"/>
    <property type="match status" value="1"/>
</dbReference>